<dbReference type="AlphaFoldDB" id="A0AAD1T7M6"/>
<evidence type="ECO:0000256" key="12">
    <source>
        <dbReference type="PROSITE-ProRule" id="PRU00042"/>
    </source>
</evidence>
<comment type="subcellular location">
    <subcellularLocation>
        <location evidence="2">Nucleus</location>
    </subcellularLocation>
</comment>
<keyword evidence="9" id="KW-0238">DNA-binding</keyword>
<evidence type="ECO:0000256" key="3">
    <source>
        <dbReference type="ARBA" id="ARBA00006991"/>
    </source>
</evidence>
<feature type="domain" description="C2H2-type" evidence="14">
    <location>
        <begin position="376"/>
        <end position="403"/>
    </location>
</feature>
<keyword evidence="8" id="KW-0805">Transcription regulation</keyword>
<feature type="region of interest" description="Disordered" evidence="13">
    <location>
        <begin position="214"/>
        <end position="238"/>
    </location>
</feature>
<feature type="compositionally biased region" description="Basic and acidic residues" evidence="13">
    <location>
        <begin position="218"/>
        <end position="236"/>
    </location>
</feature>
<dbReference type="PANTHER" id="PTHR24393:SF158">
    <property type="entry name" value="C2H2-TYPE DOMAIN-CONTAINING PROTEIN"/>
    <property type="match status" value="1"/>
</dbReference>
<dbReference type="Pfam" id="PF00096">
    <property type="entry name" value="zf-C2H2"/>
    <property type="match status" value="7"/>
</dbReference>
<dbReference type="PROSITE" id="PS50157">
    <property type="entry name" value="ZINC_FINGER_C2H2_2"/>
    <property type="match status" value="8"/>
</dbReference>
<dbReference type="GO" id="GO:0008270">
    <property type="term" value="F:zinc ion binding"/>
    <property type="evidence" value="ECO:0007669"/>
    <property type="project" value="UniProtKB-KW"/>
</dbReference>
<dbReference type="Proteomes" id="UP001295444">
    <property type="component" value="Chromosome 11"/>
</dbReference>
<evidence type="ECO:0000256" key="2">
    <source>
        <dbReference type="ARBA" id="ARBA00004123"/>
    </source>
</evidence>
<feature type="domain" description="C2H2-type" evidence="14">
    <location>
        <begin position="488"/>
        <end position="515"/>
    </location>
</feature>
<dbReference type="GO" id="GO:0000978">
    <property type="term" value="F:RNA polymerase II cis-regulatory region sequence-specific DNA binding"/>
    <property type="evidence" value="ECO:0007669"/>
    <property type="project" value="TreeGrafter"/>
</dbReference>
<keyword evidence="4" id="KW-0479">Metal-binding</keyword>
<feature type="domain" description="C2H2-type" evidence="14">
    <location>
        <begin position="432"/>
        <end position="459"/>
    </location>
</feature>
<dbReference type="EMBL" id="OW240922">
    <property type="protein sequence ID" value="CAH2321032.1"/>
    <property type="molecule type" value="Genomic_DNA"/>
</dbReference>
<dbReference type="GO" id="GO:0001228">
    <property type="term" value="F:DNA-binding transcription activator activity, RNA polymerase II-specific"/>
    <property type="evidence" value="ECO:0007669"/>
    <property type="project" value="TreeGrafter"/>
</dbReference>
<dbReference type="FunFam" id="3.30.160.60:FF:000812">
    <property type="entry name" value="zinc finger protein 23 isoform X2"/>
    <property type="match status" value="1"/>
</dbReference>
<accession>A0AAD1T7M6</accession>
<dbReference type="PROSITE" id="PS00028">
    <property type="entry name" value="ZINC_FINGER_C2H2_1"/>
    <property type="match status" value="8"/>
</dbReference>
<evidence type="ECO:0000256" key="13">
    <source>
        <dbReference type="SAM" id="MobiDB-lite"/>
    </source>
</evidence>
<evidence type="ECO:0000313" key="15">
    <source>
        <dbReference type="EMBL" id="CAH2321032.1"/>
    </source>
</evidence>
<dbReference type="InterPro" id="IPR036236">
    <property type="entry name" value="Znf_C2H2_sf"/>
</dbReference>
<dbReference type="SUPFAM" id="SSF57667">
    <property type="entry name" value="beta-beta-alpha zinc fingers"/>
    <property type="match status" value="4"/>
</dbReference>
<feature type="domain" description="C2H2-type" evidence="14">
    <location>
        <begin position="460"/>
        <end position="487"/>
    </location>
</feature>
<protein>
    <submittedName>
        <fullName evidence="15">Oocyte zinc finger -like</fullName>
    </submittedName>
</protein>
<organism evidence="15 16">
    <name type="scientific">Pelobates cultripes</name>
    <name type="common">Western spadefoot toad</name>
    <dbReference type="NCBI Taxonomy" id="61616"/>
    <lineage>
        <taxon>Eukaryota</taxon>
        <taxon>Metazoa</taxon>
        <taxon>Chordata</taxon>
        <taxon>Craniata</taxon>
        <taxon>Vertebrata</taxon>
        <taxon>Euteleostomi</taxon>
        <taxon>Amphibia</taxon>
        <taxon>Batrachia</taxon>
        <taxon>Anura</taxon>
        <taxon>Pelobatoidea</taxon>
        <taxon>Pelobatidae</taxon>
        <taxon>Pelobates</taxon>
    </lineage>
</organism>
<proteinExistence type="inferred from homology"/>
<feature type="domain" description="C2H2-type" evidence="14">
    <location>
        <begin position="572"/>
        <end position="599"/>
    </location>
</feature>
<keyword evidence="6 12" id="KW-0863">Zinc-finger</keyword>
<evidence type="ECO:0000256" key="8">
    <source>
        <dbReference type="ARBA" id="ARBA00023015"/>
    </source>
</evidence>
<feature type="compositionally biased region" description="Polar residues" evidence="13">
    <location>
        <begin position="46"/>
        <end position="56"/>
    </location>
</feature>
<feature type="domain" description="C2H2-type" evidence="14">
    <location>
        <begin position="544"/>
        <end position="571"/>
    </location>
</feature>
<feature type="domain" description="C2H2-type" evidence="14">
    <location>
        <begin position="516"/>
        <end position="543"/>
    </location>
</feature>
<evidence type="ECO:0000256" key="5">
    <source>
        <dbReference type="ARBA" id="ARBA00022737"/>
    </source>
</evidence>
<sequence>MNKHRNHVTEIMDLTLKIIYLLTGEDYIFEKKPFEHMNDQHKSEESCNTGSPSSALPLQLSMPESDNDKKILLLTNKITHLLSGEVWQYLEGHNDLYKNMKTETNQSLSRRADEIVGNYLFEGVHATSSSMDCLTENERYSINNVAAECSNTNNDMVQKSECCVKGIQESDVHGAGNDMNTTVCKPIEKTQTEYRSTHIKEESASCEERNLTNTDINTPKEHKQTEYRSTHIKEESASCEAGVEPDIYTEYTQADYQSTFIKEQSFSCEGHLTETDAYTPIEYIQAAYLSTSLKEESTSSEDVNPTAAGCYTPTEHAQCRFPGTDYNKVDTIREGNTIQPIIDCRERSINLNDESVHAAHSRIHTMNRITSGAKSFLCTKCNGCFTHKKDLVRHQRTHTGEKPFLCSECGKSFTRNSTLVRHKKIHTGEKPFSCSECHRSFSQKSHLIVHYRVHTGEKPFHCEECGKMCNSKAELVRHQRAHTGDKPFSCSVCGRCFADKSALVSHQRIHTGEKPFACSVCGKHFAHTSTLLKHKTIHTDDKPFSCSVCGKCFAQKADVIKHHMIHTGEKPFACSVCGKHFTCNTTLLKHVTMHYAIDQNIHSHACS</sequence>
<keyword evidence="5" id="KW-0677">Repeat</keyword>
<dbReference type="FunFam" id="3.30.160.60:FF:002343">
    <property type="entry name" value="Zinc finger protein 33A"/>
    <property type="match status" value="2"/>
</dbReference>
<comment type="similarity">
    <text evidence="3">Belongs to the krueppel C2H2-type zinc-finger protein family.</text>
</comment>
<dbReference type="FunFam" id="3.30.160.60:FF:000557">
    <property type="entry name" value="zinc finger and SCAN domain-containing protein 29"/>
    <property type="match status" value="1"/>
</dbReference>
<evidence type="ECO:0000256" key="1">
    <source>
        <dbReference type="ARBA" id="ARBA00003767"/>
    </source>
</evidence>
<evidence type="ECO:0000313" key="16">
    <source>
        <dbReference type="Proteomes" id="UP001295444"/>
    </source>
</evidence>
<dbReference type="PANTHER" id="PTHR24393">
    <property type="entry name" value="ZINC FINGER PROTEIN"/>
    <property type="match status" value="1"/>
</dbReference>
<evidence type="ECO:0000256" key="11">
    <source>
        <dbReference type="ARBA" id="ARBA00023242"/>
    </source>
</evidence>
<evidence type="ECO:0000256" key="4">
    <source>
        <dbReference type="ARBA" id="ARBA00022723"/>
    </source>
</evidence>
<feature type="domain" description="C2H2-type" evidence="14">
    <location>
        <begin position="404"/>
        <end position="431"/>
    </location>
</feature>
<keyword evidence="16" id="KW-1185">Reference proteome</keyword>
<dbReference type="SMART" id="SM00355">
    <property type="entry name" value="ZnF_C2H2"/>
    <property type="match status" value="8"/>
</dbReference>
<dbReference type="FunFam" id="3.30.160.60:FF:000358">
    <property type="entry name" value="zinc finger protein 24"/>
    <property type="match status" value="1"/>
</dbReference>
<dbReference type="FunFam" id="3.30.160.60:FF:001506">
    <property type="entry name" value="Zinc finger protein"/>
    <property type="match status" value="1"/>
</dbReference>
<evidence type="ECO:0000259" key="14">
    <source>
        <dbReference type="PROSITE" id="PS50157"/>
    </source>
</evidence>
<dbReference type="GO" id="GO:0005634">
    <property type="term" value="C:nucleus"/>
    <property type="evidence" value="ECO:0007669"/>
    <property type="project" value="UniProtKB-SubCell"/>
</dbReference>
<reference evidence="15" key="1">
    <citation type="submission" date="2022-03" db="EMBL/GenBank/DDBJ databases">
        <authorList>
            <person name="Alioto T."/>
            <person name="Alioto T."/>
            <person name="Gomez Garrido J."/>
        </authorList>
    </citation>
    <scope>NUCLEOTIDE SEQUENCE</scope>
</reference>
<name>A0AAD1T7M6_PELCU</name>
<comment type="function">
    <text evidence="1">May be involved in transcriptional regulation.</text>
</comment>
<dbReference type="Gene3D" id="3.30.160.60">
    <property type="entry name" value="Classic Zinc Finger"/>
    <property type="match status" value="8"/>
</dbReference>
<keyword evidence="7" id="KW-0862">Zinc</keyword>
<feature type="region of interest" description="Disordered" evidence="13">
    <location>
        <begin position="39"/>
        <end position="61"/>
    </location>
</feature>
<dbReference type="FunFam" id="3.30.160.60:FF:000478">
    <property type="entry name" value="Zinc finger protein 133"/>
    <property type="match status" value="1"/>
</dbReference>
<evidence type="ECO:0000256" key="10">
    <source>
        <dbReference type="ARBA" id="ARBA00023163"/>
    </source>
</evidence>
<dbReference type="InterPro" id="IPR013087">
    <property type="entry name" value="Znf_C2H2_type"/>
</dbReference>
<keyword evidence="10" id="KW-0804">Transcription</keyword>
<evidence type="ECO:0000256" key="9">
    <source>
        <dbReference type="ARBA" id="ARBA00023125"/>
    </source>
</evidence>
<evidence type="ECO:0000256" key="6">
    <source>
        <dbReference type="ARBA" id="ARBA00022771"/>
    </source>
</evidence>
<keyword evidence="11" id="KW-0539">Nucleus</keyword>
<gene>
    <name evidence="15" type="ORF">PECUL_23A019739</name>
</gene>
<evidence type="ECO:0000256" key="7">
    <source>
        <dbReference type="ARBA" id="ARBA00022833"/>
    </source>
</evidence>